<keyword evidence="2" id="KW-0479">Metal-binding</keyword>
<reference evidence="5 6" key="1">
    <citation type="submission" date="2023-03" db="EMBL/GenBank/DDBJ databases">
        <title>Draft genome sequence of type strain Streptomyces ferralitis JCM 14344.</title>
        <authorList>
            <person name="Klaysubun C."/>
            <person name="Duangmal K."/>
        </authorList>
    </citation>
    <scope>NUCLEOTIDE SEQUENCE [LARGE SCALE GENOMIC DNA]</scope>
    <source>
        <strain evidence="5 6">JCM 14344</strain>
    </source>
</reference>
<comment type="cofactor">
    <cofactor evidence="1">
        <name>a divalent metal cation</name>
        <dbReference type="ChEBI" id="CHEBI:60240"/>
    </cofactor>
</comment>
<evidence type="ECO:0000256" key="3">
    <source>
        <dbReference type="SAM" id="MobiDB-lite"/>
    </source>
</evidence>
<proteinExistence type="predicted"/>
<evidence type="ECO:0000313" key="6">
    <source>
        <dbReference type="Proteomes" id="UP001220022"/>
    </source>
</evidence>
<sequence length="143" mass="15734">MHEGLTVLTDLGYENAADGLRHPVKKPKGGELAESDQACNAVIRGVHAVAERANALLKVTFKALRRPFDILSPLRRKSRGRSLLQAPHHFRTTHGGRHRHARSVQQPAGAGTHLKTSMASTPWYRKGDPTYLCMTDSPSPRSP</sequence>
<protein>
    <submittedName>
        <fullName evidence="5">Transposase family protein</fullName>
    </submittedName>
</protein>
<evidence type="ECO:0000256" key="2">
    <source>
        <dbReference type="ARBA" id="ARBA00022723"/>
    </source>
</evidence>
<dbReference type="InterPro" id="IPR027806">
    <property type="entry name" value="HARBI1_dom"/>
</dbReference>
<evidence type="ECO:0000256" key="1">
    <source>
        <dbReference type="ARBA" id="ARBA00001968"/>
    </source>
</evidence>
<accession>A0ABT5YU68</accession>
<organism evidence="5 6">
    <name type="scientific">Streptantibioticus ferralitis</name>
    <dbReference type="NCBI Taxonomy" id="236510"/>
    <lineage>
        <taxon>Bacteria</taxon>
        <taxon>Bacillati</taxon>
        <taxon>Actinomycetota</taxon>
        <taxon>Actinomycetes</taxon>
        <taxon>Kitasatosporales</taxon>
        <taxon>Streptomycetaceae</taxon>
        <taxon>Streptantibioticus</taxon>
    </lineage>
</organism>
<feature type="region of interest" description="Disordered" evidence="3">
    <location>
        <begin position="91"/>
        <end position="121"/>
    </location>
</feature>
<feature type="compositionally biased region" description="Basic residues" evidence="3">
    <location>
        <begin position="91"/>
        <end position="102"/>
    </location>
</feature>
<gene>
    <name evidence="5" type="ORF">P2L57_05290</name>
</gene>
<dbReference type="Proteomes" id="UP001220022">
    <property type="component" value="Unassembled WGS sequence"/>
</dbReference>
<evidence type="ECO:0000313" key="5">
    <source>
        <dbReference type="EMBL" id="MDF2255161.1"/>
    </source>
</evidence>
<keyword evidence="6" id="KW-1185">Reference proteome</keyword>
<evidence type="ECO:0000259" key="4">
    <source>
        <dbReference type="Pfam" id="PF13359"/>
    </source>
</evidence>
<name>A0ABT5YU68_9ACTN</name>
<feature type="domain" description="DDE Tnp4" evidence="4">
    <location>
        <begin position="2"/>
        <end position="70"/>
    </location>
</feature>
<comment type="caution">
    <text evidence="5">The sequence shown here is derived from an EMBL/GenBank/DDBJ whole genome shotgun (WGS) entry which is preliminary data.</text>
</comment>
<dbReference type="Pfam" id="PF13359">
    <property type="entry name" value="DDE_Tnp_4"/>
    <property type="match status" value="1"/>
</dbReference>
<dbReference type="EMBL" id="JARHTQ010000002">
    <property type="protein sequence ID" value="MDF2255161.1"/>
    <property type="molecule type" value="Genomic_DNA"/>
</dbReference>